<evidence type="ECO:0000256" key="1">
    <source>
        <dbReference type="SAM" id="MobiDB-lite"/>
    </source>
</evidence>
<protein>
    <submittedName>
        <fullName evidence="2">Uncharacterized protein</fullName>
    </submittedName>
</protein>
<evidence type="ECO:0000313" key="3">
    <source>
        <dbReference type="Proteomes" id="UP000288805"/>
    </source>
</evidence>
<accession>A0A438FIX1</accession>
<feature type="region of interest" description="Disordered" evidence="1">
    <location>
        <begin position="1"/>
        <end position="20"/>
    </location>
</feature>
<feature type="region of interest" description="Disordered" evidence="1">
    <location>
        <begin position="41"/>
        <end position="70"/>
    </location>
</feature>
<name>A0A438FIX1_VITVI</name>
<dbReference type="EMBL" id="QGNW01000873">
    <property type="protein sequence ID" value="RVW59949.1"/>
    <property type="molecule type" value="Genomic_DNA"/>
</dbReference>
<evidence type="ECO:0000313" key="2">
    <source>
        <dbReference type="EMBL" id="RVW59949.1"/>
    </source>
</evidence>
<comment type="caution">
    <text evidence="2">The sequence shown here is derived from an EMBL/GenBank/DDBJ whole genome shotgun (WGS) entry which is preliminary data.</text>
</comment>
<gene>
    <name evidence="2" type="ORF">CK203_086971</name>
</gene>
<proteinExistence type="predicted"/>
<organism evidence="2 3">
    <name type="scientific">Vitis vinifera</name>
    <name type="common">Grape</name>
    <dbReference type="NCBI Taxonomy" id="29760"/>
    <lineage>
        <taxon>Eukaryota</taxon>
        <taxon>Viridiplantae</taxon>
        <taxon>Streptophyta</taxon>
        <taxon>Embryophyta</taxon>
        <taxon>Tracheophyta</taxon>
        <taxon>Spermatophyta</taxon>
        <taxon>Magnoliopsida</taxon>
        <taxon>eudicotyledons</taxon>
        <taxon>Gunneridae</taxon>
        <taxon>Pentapetalae</taxon>
        <taxon>rosids</taxon>
        <taxon>Vitales</taxon>
        <taxon>Vitaceae</taxon>
        <taxon>Viteae</taxon>
        <taxon>Vitis</taxon>
    </lineage>
</organism>
<reference evidence="2 3" key="1">
    <citation type="journal article" date="2018" name="PLoS Genet.">
        <title>Population sequencing reveals clonal diversity and ancestral inbreeding in the grapevine cultivar Chardonnay.</title>
        <authorList>
            <person name="Roach M.J."/>
            <person name="Johnson D.L."/>
            <person name="Bohlmann J."/>
            <person name="van Vuuren H.J."/>
            <person name="Jones S.J."/>
            <person name="Pretorius I.S."/>
            <person name="Schmidt S.A."/>
            <person name="Borneman A.R."/>
        </authorList>
    </citation>
    <scope>NUCLEOTIDE SEQUENCE [LARGE SCALE GENOMIC DNA]</scope>
    <source>
        <strain evidence="3">cv. Chardonnay</strain>
        <tissue evidence="2">Leaf</tissue>
    </source>
</reference>
<feature type="compositionally biased region" description="Polar residues" evidence="1">
    <location>
        <begin position="41"/>
        <end position="50"/>
    </location>
</feature>
<dbReference type="Proteomes" id="UP000288805">
    <property type="component" value="Unassembled WGS sequence"/>
</dbReference>
<dbReference type="AlphaFoldDB" id="A0A438FIX1"/>
<sequence>MPQAKAQSHQKIKPSSKGPIISMGCQKLIELEGKVRVGPVSTATQASSNDSQEKGYLLEGITSRKGNSSETKPFVAWESEDLRKQQTFASYSVTDRALEEEALRYGSGFCSRGERALGASHLIPFHFDLAPEGEFYDRSGDIRGGNSG</sequence>